<accession>A0A1M6KNN8</accession>
<dbReference type="AlphaFoldDB" id="A0A1M6KNN8"/>
<evidence type="ECO:0000256" key="1">
    <source>
        <dbReference type="SAM" id="Phobius"/>
    </source>
</evidence>
<name>A0A1M6KNN8_9FIRM</name>
<evidence type="ECO:0000313" key="2">
    <source>
        <dbReference type="EMBL" id="SHJ60502.1"/>
    </source>
</evidence>
<feature type="transmembrane region" description="Helical" evidence="1">
    <location>
        <begin position="5"/>
        <end position="22"/>
    </location>
</feature>
<keyword evidence="3" id="KW-1185">Reference proteome</keyword>
<gene>
    <name evidence="2" type="ORF">SAMN02745136_00519</name>
</gene>
<dbReference type="EMBL" id="FRAC01000006">
    <property type="protein sequence ID" value="SHJ60502.1"/>
    <property type="molecule type" value="Genomic_DNA"/>
</dbReference>
<sequence>MRRAVFSFVASIVVFGIYLHMFRNDQLLVSLYLRDTQEVVQFIDTTYVQVLKSFEIVAANVIAALCGVAFARMISNVEFRVGKDKFAEAELQEGEY</sequence>
<protein>
    <submittedName>
        <fullName evidence="2">Uncharacterized protein</fullName>
    </submittedName>
</protein>
<keyword evidence="1" id="KW-0812">Transmembrane</keyword>
<evidence type="ECO:0000313" key="3">
    <source>
        <dbReference type="Proteomes" id="UP000184386"/>
    </source>
</evidence>
<proteinExistence type="predicted"/>
<keyword evidence="1" id="KW-0472">Membrane</keyword>
<feature type="transmembrane region" description="Helical" evidence="1">
    <location>
        <begin position="56"/>
        <end position="75"/>
    </location>
</feature>
<keyword evidence="1" id="KW-1133">Transmembrane helix</keyword>
<dbReference type="STRING" id="1121322.SAMN02745136_00519"/>
<dbReference type="RefSeq" id="WP_073272607.1">
    <property type="nucleotide sequence ID" value="NZ_FRAC01000006.1"/>
</dbReference>
<organism evidence="2 3">
    <name type="scientific">Anaerocolumna jejuensis DSM 15929</name>
    <dbReference type="NCBI Taxonomy" id="1121322"/>
    <lineage>
        <taxon>Bacteria</taxon>
        <taxon>Bacillati</taxon>
        <taxon>Bacillota</taxon>
        <taxon>Clostridia</taxon>
        <taxon>Lachnospirales</taxon>
        <taxon>Lachnospiraceae</taxon>
        <taxon>Anaerocolumna</taxon>
    </lineage>
</organism>
<dbReference type="Proteomes" id="UP000184386">
    <property type="component" value="Unassembled WGS sequence"/>
</dbReference>
<reference evidence="2 3" key="1">
    <citation type="submission" date="2016-11" db="EMBL/GenBank/DDBJ databases">
        <authorList>
            <person name="Jaros S."/>
            <person name="Januszkiewicz K."/>
            <person name="Wedrychowicz H."/>
        </authorList>
    </citation>
    <scope>NUCLEOTIDE SEQUENCE [LARGE SCALE GENOMIC DNA]</scope>
    <source>
        <strain evidence="2 3">DSM 15929</strain>
    </source>
</reference>